<protein>
    <submittedName>
        <fullName evidence="2">Uncharacterized protein</fullName>
    </submittedName>
</protein>
<proteinExistence type="predicted"/>
<dbReference type="Proteomes" id="UP000199150">
    <property type="component" value="Unassembled WGS sequence"/>
</dbReference>
<keyword evidence="1" id="KW-0472">Membrane</keyword>
<dbReference type="EMBL" id="FMTS01000007">
    <property type="protein sequence ID" value="SCW79010.1"/>
    <property type="molecule type" value="Genomic_DNA"/>
</dbReference>
<keyword evidence="3" id="KW-1185">Reference proteome</keyword>
<dbReference type="RefSeq" id="WP_090650352.1">
    <property type="nucleotide sequence ID" value="NZ_CBCRYE010000007.1"/>
</dbReference>
<keyword evidence="1" id="KW-1133">Transmembrane helix</keyword>
<evidence type="ECO:0000256" key="1">
    <source>
        <dbReference type="SAM" id="Phobius"/>
    </source>
</evidence>
<evidence type="ECO:0000313" key="2">
    <source>
        <dbReference type="EMBL" id="SCW79010.1"/>
    </source>
</evidence>
<keyword evidence="1" id="KW-0812">Transmembrane</keyword>
<sequence>MSKGVLRKLLILWAMLLIGQFLLAAAVIYQSLMTGVPLLNALLSMQPVLAGASLMLFLITWLQYKNRP</sequence>
<gene>
    <name evidence="2" type="ORF">SAMN02927928_3442</name>
</gene>
<dbReference type="AlphaFoldDB" id="A0A1G4TC96"/>
<reference evidence="3" key="1">
    <citation type="submission" date="2016-10" db="EMBL/GenBank/DDBJ databases">
        <authorList>
            <person name="Varghese N."/>
            <person name="Submissions S."/>
        </authorList>
    </citation>
    <scope>NUCLEOTIDE SEQUENCE [LARGE SCALE GENOMIC DNA]</scope>
    <source>
        <strain evidence="3">CGMCC 1.3431</strain>
    </source>
</reference>
<accession>A0A1G4TC96</accession>
<feature type="transmembrane region" description="Helical" evidence="1">
    <location>
        <begin position="9"/>
        <end position="29"/>
    </location>
</feature>
<dbReference type="OrthoDB" id="7173968at2"/>
<name>A0A1G4TC96_9CAUL</name>
<evidence type="ECO:0000313" key="3">
    <source>
        <dbReference type="Proteomes" id="UP000199150"/>
    </source>
</evidence>
<organism evidence="2 3">
    <name type="scientific">Asticcacaulis taihuensis</name>
    <dbReference type="NCBI Taxonomy" id="260084"/>
    <lineage>
        <taxon>Bacteria</taxon>
        <taxon>Pseudomonadati</taxon>
        <taxon>Pseudomonadota</taxon>
        <taxon>Alphaproteobacteria</taxon>
        <taxon>Caulobacterales</taxon>
        <taxon>Caulobacteraceae</taxon>
        <taxon>Asticcacaulis</taxon>
    </lineage>
</organism>
<feature type="transmembrane region" description="Helical" evidence="1">
    <location>
        <begin position="41"/>
        <end position="62"/>
    </location>
</feature>
<dbReference type="STRING" id="260084.SAMN02927928_3442"/>